<dbReference type="Proteomes" id="UP000719916">
    <property type="component" value="Unassembled WGS sequence"/>
</dbReference>
<sequence>MLGDIRIAKDIYIACGYTDMRKSIDGLAALVQEQFQLDPFSPTLYLFCGKRRDRIKALLWEGDGFVLLYKRLENGNFKWPRSVNEVKPISWQQFRWLMEGLELEQKTAILPAKPGAFC</sequence>
<dbReference type="RefSeq" id="WP_038271445.1">
    <property type="nucleotide sequence ID" value="NZ_JAAISW010000003.1"/>
</dbReference>
<dbReference type="PANTHER" id="PTHR36455:SF1">
    <property type="entry name" value="BLR8292 PROTEIN"/>
    <property type="match status" value="1"/>
</dbReference>
<evidence type="ECO:0000313" key="1">
    <source>
        <dbReference type="EMBL" id="NSJ42793.1"/>
    </source>
</evidence>
<dbReference type="InterPro" id="IPR008878">
    <property type="entry name" value="Transposase_IS66_Orf2"/>
</dbReference>
<name>A0ABD6LDZ0_9FIRM</name>
<proteinExistence type="predicted"/>
<gene>
    <name evidence="1" type="primary">tnpB</name>
    <name evidence="1" type="ORF">G5B26_04180</name>
</gene>
<organism evidence="1 2">
    <name type="scientific">Enterocloster clostridioformis</name>
    <dbReference type="NCBI Taxonomy" id="1531"/>
    <lineage>
        <taxon>Bacteria</taxon>
        <taxon>Bacillati</taxon>
        <taxon>Bacillota</taxon>
        <taxon>Clostridia</taxon>
        <taxon>Lachnospirales</taxon>
        <taxon>Lachnospiraceae</taxon>
        <taxon>Enterocloster</taxon>
    </lineage>
</organism>
<comment type="caution">
    <text evidence="1">The sequence shown here is derived from an EMBL/GenBank/DDBJ whole genome shotgun (WGS) entry which is preliminary data.</text>
</comment>
<accession>A0ABD6LDZ0</accession>
<dbReference type="AlphaFoldDB" id="A0ABD6LDZ0"/>
<dbReference type="Pfam" id="PF05717">
    <property type="entry name" value="TnpB_IS66"/>
    <property type="match status" value="1"/>
</dbReference>
<dbReference type="EMBL" id="JAAISW010000003">
    <property type="protein sequence ID" value="NSJ42793.1"/>
    <property type="molecule type" value="Genomic_DNA"/>
</dbReference>
<protein>
    <submittedName>
        <fullName evidence="1">IS66 family insertion sequence element accessory protein TnpB</fullName>
    </submittedName>
</protein>
<dbReference type="PANTHER" id="PTHR36455">
    <property type="match status" value="1"/>
</dbReference>
<reference evidence="1 2" key="1">
    <citation type="journal article" date="2020" name="Cell Host Microbe">
        <title>Functional and Genomic Variation between Human-Derived Isolates of Lachnospiraceae Reveals Inter- and Intra-Species Diversity.</title>
        <authorList>
            <person name="Sorbara M.T."/>
            <person name="Littmann E.R."/>
            <person name="Fontana E."/>
            <person name="Moody T.U."/>
            <person name="Kohout C.E."/>
            <person name="Gjonbalaj M."/>
            <person name="Eaton V."/>
            <person name="Seok R."/>
            <person name="Leiner I.M."/>
            <person name="Pamer E.G."/>
        </authorList>
    </citation>
    <scope>NUCLEOTIDE SEQUENCE [LARGE SCALE GENOMIC DNA]</scope>
    <source>
        <strain evidence="1 2">MSK.2.26</strain>
    </source>
</reference>
<dbReference type="NCBIfam" id="NF033819">
    <property type="entry name" value="IS66_TnpB"/>
    <property type="match status" value="1"/>
</dbReference>
<evidence type="ECO:0000313" key="2">
    <source>
        <dbReference type="Proteomes" id="UP000719916"/>
    </source>
</evidence>